<feature type="compositionally biased region" description="Pro residues" evidence="4">
    <location>
        <begin position="134"/>
        <end position="144"/>
    </location>
</feature>
<dbReference type="SUPFAM" id="SSF48403">
    <property type="entry name" value="Ankyrin repeat"/>
    <property type="match status" value="1"/>
</dbReference>
<dbReference type="PROSITE" id="PS50297">
    <property type="entry name" value="ANK_REP_REGION"/>
    <property type="match status" value="2"/>
</dbReference>
<protein>
    <submittedName>
        <fullName evidence="6">Uncharacterized protein</fullName>
    </submittedName>
</protein>
<proteinExistence type="predicted"/>
<dbReference type="KEGG" id="hjo:AY555_03390"/>
<dbReference type="STRING" id="1549855.AY555_03390"/>
<name>A0A143DCC8_9PROT</name>
<feature type="chain" id="PRO_5044368585" evidence="5">
    <location>
        <begin position="30"/>
        <end position="330"/>
    </location>
</feature>
<evidence type="ECO:0000256" key="3">
    <source>
        <dbReference type="PROSITE-ProRule" id="PRU00023"/>
    </source>
</evidence>
<gene>
    <name evidence="6" type="ORF">AY555_03390</name>
</gene>
<dbReference type="SMART" id="SM00248">
    <property type="entry name" value="ANK"/>
    <property type="match status" value="3"/>
</dbReference>
<keyword evidence="5" id="KW-0732">Signal</keyword>
<dbReference type="OrthoDB" id="7615179at2"/>
<dbReference type="Gene3D" id="1.25.40.20">
    <property type="entry name" value="Ankyrin repeat-containing domain"/>
    <property type="match status" value="1"/>
</dbReference>
<evidence type="ECO:0000256" key="5">
    <source>
        <dbReference type="SAM" id="SignalP"/>
    </source>
</evidence>
<dbReference type="InterPro" id="IPR002110">
    <property type="entry name" value="Ankyrin_rpt"/>
</dbReference>
<evidence type="ECO:0000256" key="4">
    <source>
        <dbReference type="SAM" id="MobiDB-lite"/>
    </source>
</evidence>
<feature type="repeat" description="ANK" evidence="3">
    <location>
        <begin position="240"/>
        <end position="272"/>
    </location>
</feature>
<sequence>MFRRPVMTGIHVALTATLMLCLLPVAVHAERSASEKAIQRWHERQEQDRWFRTTEPRNNTLRLGTTGTESYTPSPGIPRESMFERAIREKEQQREQESQKEYQEYVERERDYREQLKKESQIDDTRPLSGYTPSWPPQGLPPDPGAWGPQEHEFPGSLRNESALPLQIADIDLPLEAPIIGVMVSRNWPEMKRMFLGGTSPDTLSRNREPLIVLATRRDLDAAVDLLLQNKARINAADSFGNTALMWAADQGNLTLAKKLLDAGANPDLQNRQGMNALMRAARRGNAPVVELLLQRGVDTGMTDYTGRDALDMARESGNTRTLRALEGAS</sequence>
<dbReference type="EMBL" id="CP014525">
    <property type="protein sequence ID" value="AMW34387.1"/>
    <property type="molecule type" value="Genomic_DNA"/>
</dbReference>
<dbReference type="PROSITE" id="PS50088">
    <property type="entry name" value="ANK_REPEAT"/>
    <property type="match status" value="2"/>
</dbReference>
<keyword evidence="2 3" id="KW-0040">ANK repeat</keyword>
<reference evidence="6 7" key="1">
    <citation type="submission" date="2016-02" db="EMBL/GenBank/DDBJ databases">
        <title>Complete Genome of H5569, the type strain of the newly described species Haematospirillium jordaniae.</title>
        <authorList>
            <person name="Nicholson A.C."/>
            <person name="Humrighouse B.W."/>
            <person name="Loparov V."/>
            <person name="McQuiston J.R."/>
        </authorList>
    </citation>
    <scope>NUCLEOTIDE SEQUENCE [LARGE SCALE GENOMIC DNA]</scope>
    <source>
        <strain evidence="6 7">H5569</strain>
    </source>
</reference>
<dbReference type="AlphaFoldDB" id="A0A143DCC8"/>
<keyword evidence="7" id="KW-1185">Reference proteome</keyword>
<feature type="signal peptide" evidence="5">
    <location>
        <begin position="1"/>
        <end position="29"/>
    </location>
</feature>
<feature type="compositionally biased region" description="Polar residues" evidence="4">
    <location>
        <begin position="58"/>
        <end position="73"/>
    </location>
</feature>
<feature type="region of interest" description="Disordered" evidence="4">
    <location>
        <begin position="58"/>
        <end position="157"/>
    </location>
</feature>
<evidence type="ECO:0000256" key="1">
    <source>
        <dbReference type="ARBA" id="ARBA00022737"/>
    </source>
</evidence>
<dbReference type="InterPro" id="IPR036770">
    <property type="entry name" value="Ankyrin_rpt-contain_sf"/>
</dbReference>
<evidence type="ECO:0000256" key="2">
    <source>
        <dbReference type="ARBA" id="ARBA00023043"/>
    </source>
</evidence>
<keyword evidence="1" id="KW-0677">Repeat</keyword>
<organism evidence="6 7">
    <name type="scientific">Haematospirillum jordaniae</name>
    <dbReference type="NCBI Taxonomy" id="1549855"/>
    <lineage>
        <taxon>Bacteria</taxon>
        <taxon>Pseudomonadati</taxon>
        <taxon>Pseudomonadota</taxon>
        <taxon>Alphaproteobacteria</taxon>
        <taxon>Rhodospirillales</taxon>
        <taxon>Novispirillaceae</taxon>
        <taxon>Haematospirillum</taxon>
    </lineage>
</organism>
<dbReference type="Proteomes" id="UP000076066">
    <property type="component" value="Chromosome"/>
</dbReference>
<dbReference type="RefSeq" id="WP_066133460.1">
    <property type="nucleotide sequence ID" value="NZ_CP014525.1"/>
</dbReference>
<evidence type="ECO:0000313" key="7">
    <source>
        <dbReference type="Proteomes" id="UP000076066"/>
    </source>
</evidence>
<feature type="compositionally biased region" description="Basic and acidic residues" evidence="4">
    <location>
        <begin position="81"/>
        <end position="126"/>
    </location>
</feature>
<dbReference type="PANTHER" id="PTHR24171">
    <property type="entry name" value="ANKYRIN REPEAT DOMAIN-CONTAINING PROTEIN 39-RELATED"/>
    <property type="match status" value="1"/>
</dbReference>
<feature type="repeat" description="ANK" evidence="3">
    <location>
        <begin position="273"/>
        <end position="305"/>
    </location>
</feature>
<dbReference type="Pfam" id="PF12796">
    <property type="entry name" value="Ank_2"/>
    <property type="match status" value="1"/>
</dbReference>
<evidence type="ECO:0000313" key="6">
    <source>
        <dbReference type="EMBL" id="AMW34387.1"/>
    </source>
</evidence>
<dbReference type="GeneID" id="53316193"/>
<accession>A0A143DCC8</accession>